<dbReference type="Gene3D" id="2.40.128.600">
    <property type="match status" value="1"/>
</dbReference>
<evidence type="ECO:0000259" key="3">
    <source>
        <dbReference type="Pfam" id="PF11954"/>
    </source>
</evidence>
<dbReference type="InterPro" id="IPR050491">
    <property type="entry name" value="AmpC-like"/>
</dbReference>
<dbReference type="InterPro" id="IPR012338">
    <property type="entry name" value="Beta-lactam/transpept-like"/>
</dbReference>
<evidence type="ECO:0000256" key="1">
    <source>
        <dbReference type="SAM" id="SignalP"/>
    </source>
</evidence>
<keyword evidence="5" id="KW-1185">Reference proteome</keyword>
<feature type="domain" description="Beta-lactamase-related" evidence="2">
    <location>
        <begin position="36"/>
        <end position="368"/>
    </location>
</feature>
<dbReference type="EMBL" id="JACHCB010000005">
    <property type="protein sequence ID" value="MBB6109800.1"/>
    <property type="molecule type" value="Genomic_DNA"/>
</dbReference>
<dbReference type="Pfam" id="PF00144">
    <property type="entry name" value="Beta-lactamase"/>
    <property type="match status" value="1"/>
</dbReference>
<dbReference type="RefSeq" id="WP_076373576.1">
    <property type="nucleotide sequence ID" value="NZ_FTMG01000005.1"/>
</dbReference>
<feature type="signal peptide" evidence="1">
    <location>
        <begin position="1"/>
        <end position="26"/>
    </location>
</feature>
<proteinExistence type="predicted"/>
<evidence type="ECO:0000313" key="4">
    <source>
        <dbReference type="EMBL" id="MBB6109800.1"/>
    </source>
</evidence>
<evidence type="ECO:0000259" key="2">
    <source>
        <dbReference type="Pfam" id="PF00144"/>
    </source>
</evidence>
<protein>
    <submittedName>
        <fullName evidence="4">CubicO group peptidase (Beta-lactamase class C family)</fullName>
    </submittedName>
</protein>
<feature type="chain" id="PRO_5046618546" evidence="1">
    <location>
        <begin position="27"/>
        <end position="514"/>
    </location>
</feature>
<reference evidence="4 5" key="1">
    <citation type="submission" date="2020-08" db="EMBL/GenBank/DDBJ databases">
        <title>Genomic Encyclopedia of Type Strains, Phase IV (KMG-V): Genome sequencing to study the core and pangenomes of soil and plant-associated prokaryotes.</title>
        <authorList>
            <person name="Whitman W."/>
        </authorList>
    </citation>
    <scope>NUCLEOTIDE SEQUENCE [LARGE SCALE GENOMIC DNA]</scope>
    <source>
        <strain evidence="4 5">ANJLi2</strain>
    </source>
</reference>
<dbReference type="InterPro" id="IPR021860">
    <property type="entry name" value="Peptidase_S12_Pab87-rel_C"/>
</dbReference>
<evidence type="ECO:0000313" key="5">
    <source>
        <dbReference type="Proteomes" id="UP000541583"/>
    </source>
</evidence>
<feature type="domain" description="Peptidase S12 Pab87-related C-terminal" evidence="3">
    <location>
        <begin position="420"/>
        <end position="495"/>
    </location>
</feature>
<dbReference type="Pfam" id="PF11954">
    <property type="entry name" value="DUF3471"/>
    <property type="match status" value="1"/>
</dbReference>
<sequence>MKSPRSLCFPFLLIAFLFSNAPSVFAQVPSKIQIDSIAQRGMRLFQVPGLAVGIIKDGKLIYSKGFGVRSLRTQQPVTSKTLFGIASNTKAFTAAALGLLVDEGKLQWDDKVIKYIPEFKLYDAYATQELTIRDLLCHRSGLATGAGDLMHDPDSTDFTVKDIIYNLRFIKPAYSFRSKFAYDNNLYLVAGEIIARVSKMRLEDFIEQRLLQPLQMNSSAASYNDCKLNTNIIDAHNKVNDTMRVVTRYTSTKDDAAGGIYSNVEDLSKWALMLMNSGRHGDKQLLSEQTAKQLWTPQTNIPVGNGGIYHTHFAAYGLGWFVLDVKGYKQIFHTGQDVGMVSEISMIPEIGLGIIVLTNNESNAAYAIADQITDGYLGVTGTDRCAEDLTRSQNNEKKTAERKAEVWKQVHQEQGNKISDIKKYTGNYHDKWFGNISITLRYNRLWFASQRSSQFKGWLYPYQKDTFVFKWQNSEIDADTFVLFGNGNKRTITLQSIVAGGGYNFESLLFEKLP</sequence>
<dbReference type="InterPro" id="IPR001466">
    <property type="entry name" value="Beta-lactam-related"/>
</dbReference>
<dbReference type="SUPFAM" id="SSF56601">
    <property type="entry name" value="beta-lactamase/transpeptidase-like"/>
    <property type="match status" value="1"/>
</dbReference>
<dbReference type="Gene3D" id="3.40.710.10">
    <property type="entry name" value="DD-peptidase/beta-lactamase superfamily"/>
    <property type="match status" value="1"/>
</dbReference>
<comment type="caution">
    <text evidence="4">The sequence shown here is derived from an EMBL/GenBank/DDBJ whole genome shotgun (WGS) entry which is preliminary data.</text>
</comment>
<gene>
    <name evidence="4" type="ORF">HDF23_002549</name>
</gene>
<keyword evidence="1" id="KW-0732">Signal</keyword>
<dbReference type="Proteomes" id="UP000541583">
    <property type="component" value="Unassembled WGS sequence"/>
</dbReference>
<organism evidence="4 5">
    <name type="scientific">Mucilaginibacter lappiensis</name>
    <dbReference type="NCBI Taxonomy" id="354630"/>
    <lineage>
        <taxon>Bacteria</taxon>
        <taxon>Pseudomonadati</taxon>
        <taxon>Bacteroidota</taxon>
        <taxon>Sphingobacteriia</taxon>
        <taxon>Sphingobacteriales</taxon>
        <taxon>Sphingobacteriaceae</taxon>
        <taxon>Mucilaginibacter</taxon>
    </lineage>
</organism>
<dbReference type="PANTHER" id="PTHR46825:SF15">
    <property type="entry name" value="BETA-LACTAMASE-RELATED DOMAIN-CONTAINING PROTEIN"/>
    <property type="match status" value="1"/>
</dbReference>
<dbReference type="PANTHER" id="PTHR46825">
    <property type="entry name" value="D-ALANYL-D-ALANINE-CARBOXYPEPTIDASE/ENDOPEPTIDASE AMPH"/>
    <property type="match status" value="1"/>
</dbReference>
<name>A0ABR6PLB9_9SPHI</name>
<accession>A0ABR6PLB9</accession>